<dbReference type="STRING" id="1317124.DW2_09141"/>
<reference evidence="3" key="1">
    <citation type="submission" date="2013-04" db="EMBL/GenBank/DDBJ databases">
        <title>Thioclava sp. 13D2W-2 Genome Sequencing.</title>
        <authorList>
            <person name="Lai Q."/>
            <person name="Li G."/>
            <person name="Shao Z."/>
        </authorList>
    </citation>
    <scope>NUCLEOTIDE SEQUENCE [LARGE SCALE GENOMIC DNA]</scope>
    <source>
        <strain evidence="3">13D2W-2</strain>
    </source>
</reference>
<evidence type="ECO:0000259" key="1">
    <source>
        <dbReference type="Pfam" id="PF13403"/>
    </source>
</evidence>
<dbReference type="InterPro" id="IPR036844">
    <property type="entry name" value="Hint_dom_sf"/>
</dbReference>
<dbReference type="PATRIC" id="fig|1317124.6.peg.1856"/>
<dbReference type="Pfam" id="PF13403">
    <property type="entry name" value="Hint_2"/>
    <property type="match status" value="1"/>
</dbReference>
<dbReference type="EMBL" id="AQRC01000006">
    <property type="protein sequence ID" value="KFE35128.1"/>
    <property type="molecule type" value="Genomic_DNA"/>
</dbReference>
<feature type="domain" description="Hedgehog/Intein (Hint)" evidence="1">
    <location>
        <begin position="134"/>
        <end position="271"/>
    </location>
</feature>
<dbReference type="SUPFAM" id="SSF51294">
    <property type="entry name" value="Hedgehog/intein (Hint) domain"/>
    <property type="match status" value="1"/>
</dbReference>
<organism evidence="2 3">
    <name type="scientific">Thioclava atlantica</name>
    <dbReference type="NCBI Taxonomy" id="1317124"/>
    <lineage>
        <taxon>Bacteria</taxon>
        <taxon>Pseudomonadati</taxon>
        <taxon>Pseudomonadota</taxon>
        <taxon>Alphaproteobacteria</taxon>
        <taxon>Rhodobacterales</taxon>
        <taxon>Paracoccaceae</taxon>
        <taxon>Thioclava</taxon>
    </lineage>
</organism>
<dbReference type="AlphaFoldDB" id="A0A085TWN1"/>
<dbReference type="Gene3D" id="2.170.16.10">
    <property type="entry name" value="Hedgehog/Intein (Hint) domain"/>
    <property type="match status" value="1"/>
</dbReference>
<dbReference type="RefSeq" id="WP_081874924.1">
    <property type="nucleotide sequence ID" value="NZ_AQRC01000006.1"/>
</dbReference>
<dbReference type="Proteomes" id="UP000028607">
    <property type="component" value="Unassembled WGS sequence"/>
</dbReference>
<dbReference type="OrthoDB" id="6305173at2"/>
<dbReference type="InterPro" id="IPR028992">
    <property type="entry name" value="Hedgehog/Intein_dom"/>
</dbReference>
<evidence type="ECO:0000313" key="3">
    <source>
        <dbReference type="Proteomes" id="UP000028607"/>
    </source>
</evidence>
<name>A0A085TWN1_9RHOB</name>
<proteinExistence type="predicted"/>
<gene>
    <name evidence="2" type="ORF">DW2_09141</name>
</gene>
<evidence type="ECO:0000313" key="2">
    <source>
        <dbReference type="EMBL" id="KFE35128.1"/>
    </source>
</evidence>
<accession>A0A085TWN1</accession>
<dbReference type="eggNOG" id="COG2931">
    <property type="taxonomic scope" value="Bacteria"/>
</dbReference>
<comment type="caution">
    <text evidence="2">The sequence shown here is derived from an EMBL/GenBank/DDBJ whole genome shotgun (WGS) entry which is preliminary data.</text>
</comment>
<sequence length="316" mass="34136">MGKKLQAASRTVATYYDQFFLMDPGNPPSAGTALSPTTLSITDHNNDGWITTNYWARDSIDGTRVNAVWRGDTITVEKPNGVQYTITGDTFYLTDGRAVFTPSDGTILHNVTFVSATYVTQSTQAPVGDLGPQCFAAGTLIATPGGERPVETLRAGDLVLTRDGGAQPILWAGGREVRGDGSHAPVRFEAGALGNRRPLVVSQQHRMLIEGWRAELTCGVDEVLIAAKHLVNGHTIRIMRTSSVRYVHLLLDAHHILTAEGVPSESLFPGNMILEESRALSSEIRAAWARRHADPIENMVTARQVARGAELALLAA</sequence>
<reference evidence="2 3" key="2">
    <citation type="journal article" date="2015" name="Antonie Van Leeuwenhoek">
        <title>Thioclava indica sp. nov., isolated from surface seawater of the Indian Ocean.</title>
        <authorList>
            <person name="Liu Y."/>
            <person name="Lai Q."/>
            <person name="Du J."/>
            <person name="Xu H."/>
            <person name="Jiang L."/>
            <person name="Shao Z."/>
        </authorList>
    </citation>
    <scope>NUCLEOTIDE SEQUENCE [LARGE SCALE GENOMIC DNA]</scope>
    <source>
        <strain evidence="2 3">13D2W-2</strain>
    </source>
</reference>
<protein>
    <submittedName>
        <fullName evidence="2">Putative type I secretion target repeat protein</fullName>
    </submittedName>
</protein>
<keyword evidence="3" id="KW-1185">Reference proteome</keyword>